<dbReference type="PROSITE" id="PS50887">
    <property type="entry name" value="GGDEF"/>
    <property type="match status" value="1"/>
</dbReference>
<dbReference type="SMART" id="SM00267">
    <property type="entry name" value="GGDEF"/>
    <property type="match status" value="1"/>
</dbReference>
<dbReference type="NCBIfam" id="TIGR00254">
    <property type="entry name" value="GGDEF"/>
    <property type="match status" value="1"/>
</dbReference>
<dbReference type="PANTHER" id="PTHR45138:SF9">
    <property type="entry name" value="DIGUANYLATE CYCLASE DGCM-RELATED"/>
    <property type="match status" value="1"/>
</dbReference>
<dbReference type="SUPFAM" id="SSF55073">
    <property type="entry name" value="Nucleotide cyclase"/>
    <property type="match status" value="1"/>
</dbReference>
<accession>A0A366H158</accession>
<dbReference type="Gene3D" id="3.30.70.270">
    <property type="match status" value="1"/>
</dbReference>
<comment type="caution">
    <text evidence="4">The sequence shown here is derived from an EMBL/GenBank/DDBJ whole genome shotgun (WGS) entry which is preliminary data.</text>
</comment>
<evidence type="ECO:0000259" key="3">
    <source>
        <dbReference type="PROSITE" id="PS50887"/>
    </source>
</evidence>
<dbReference type="InterPro" id="IPR029787">
    <property type="entry name" value="Nucleotide_cyclase"/>
</dbReference>
<dbReference type="Pfam" id="PF00990">
    <property type="entry name" value="GGDEF"/>
    <property type="match status" value="1"/>
</dbReference>
<keyword evidence="5" id="KW-1185">Reference proteome</keyword>
<name>A0A366H158_9BURK</name>
<gene>
    <name evidence="4" type="ORF">DFR37_11659</name>
</gene>
<evidence type="ECO:0000256" key="2">
    <source>
        <dbReference type="ARBA" id="ARBA00034247"/>
    </source>
</evidence>
<feature type="domain" description="GGDEF" evidence="3">
    <location>
        <begin position="186"/>
        <end position="318"/>
    </location>
</feature>
<evidence type="ECO:0000313" key="4">
    <source>
        <dbReference type="EMBL" id="RBP35622.1"/>
    </source>
</evidence>
<dbReference type="InterPro" id="IPR050469">
    <property type="entry name" value="Diguanylate_Cyclase"/>
</dbReference>
<dbReference type="CDD" id="cd01949">
    <property type="entry name" value="GGDEF"/>
    <property type="match status" value="1"/>
</dbReference>
<dbReference type="FunFam" id="3.30.70.270:FF:000001">
    <property type="entry name" value="Diguanylate cyclase domain protein"/>
    <property type="match status" value="1"/>
</dbReference>
<dbReference type="InterPro" id="IPR043128">
    <property type="entry name" value="Rev_trsase/Diguanyl_cyclase"/>
</dbReference>
<dbReference type="InterPro" id="IPR000160">
    <property type="entry name" value="GGDEF_dom"/>
</dbReference>
<protein>
    <recommendedName>
        <fullName evidence="1">diguanylate cyclase</fullName>
        <ecNumber evidence="1">2.7.7.65</ecNumber>
    </recommendedName>
</protein>
<dbReference type="Proteomes" id="UP000253628">
    <property type="component" value="Unassembled WGS sequence"/>
</dbReference>
<evidence type="ECO:0000256" key="1">
    <source>
        <dbReference type="ARBA" id="ARBA00012528"/>
    </source>
</evidence>
<comment type="catalytic activity">
    <reaction evidence="2">
        <text>2 GTP = 3',3'-c-di-GMP + 2 diphosphate</text>
        <dbReference type="Rhea" id="RHEA:24898"/>
        <dbReference type="ChEBI" id="CHEBI:33019"/>
        <dbReference type="ChEBI" id="CHEBI:37565"/>
        <dbReference type="ChEBI" id="CHEBI:58805"/>
        <dbReference type="EC" id="2.7.7.65"/>
    </reaction>
</comment>
<reference evidence="4 5" key="1">
    <citation type="submission" date="2018-06" db="EMBL/GenBank/DDBJ databases">
        <title>Genomic Encyclopedia of Type Strains, Phase IV (KMG-IV): sequencing the most valuable type-strain genomes for metagenomic binning, comparative biology and taxonomic classification.</title>
        <authorList>
            <person name="Goeker M."/>
        </authorList>
    </citation>
    <scope>NUCLEOTIDE SEQUENCE [LARGE SCALE GENOMIC DNA]</scope>
    <source>
        <strain evidence="4 5">DSM 25520</strain>
    </source>
</reference>
<dbReference type="GO" id="GO:0052621">
    <property type="term" value="F:diguanylate cyclase activity"/>
    <property type="evidence" value="ECO:0007669"/>
    <property type="project" value="UniProtKB-EC"/>
</dbReference>
<sequence length="318" mass="35947">MNGMRELRDEPNLKAEVLQSIYKKLMTGLETSRTLVVLYDEHDVVRYANPAFRKVFMHGLNKASSFESIIRTNHEAGTGVLIRGHEIDSYLAFAREHRRTTPHRKLSVDLVDGRRLWITETLLEDSWLLSEAMDTTAMKQAETSLRVSRDVALVASQTDFLTKLPNRRSCFTFLERALTFAQANNKELSVAMLDLDYFKTVNDSFGHNAGDTTLCRFANILRSNVRTSDLVARIGGEEFMIVWPGATLPFALDVLKRLQESTIDVELPGHPTKLRITFSAGVTQTKPEDTAHSLVSRADKYLYIAKAHGRNTIKADED</sequence>
<dbReference type="EC" id="2.7.7.65" evidence="1"/>
<dbReference type="PANTHER" id="PTHR45138">
    <property type="entry name" value="REGULATORY COMPONENTS OF SENSORY TRANSDUCTION SYSTEM"/>
    <property type="match status" value="1"/>
</dbReference>
<dbReference type="EMBL" id="QNRQ01000016">
    <property type="protein sequence ID" value="RBP35622.1"/>
    <property type="molecule type" value="Genomic_DNA"/>
</dbReference>
<dbReference type="RefSeq" id="WP_113934983.1">
    <property type="nucleotide sequence ID" value="NZ_JACCEU010000012.1"/>
</dbReference>
<organism evidence="4 5">
    <name type="scientific">Eoetvoesiella caeni</name>
    <dbReference type="NCBI Taxonomy" id="645616"/>
    <lineage>
        <taxon>Bacteria</taxon>
        <taxon>Pseudomonadati</taxon>
        <taxon>Pseudomonadota</taxon>
        <taxon>Betaproteobacteria</taxon>
        <taxon>Burkholderiales</taxon>
        <taxon>Alcaligenaceae</taxon>
        <taxon>Eoetvoesiella</taxon>
    </lineage>
</organism>
<dbReference type="OrthoDB" id="9813903at2"/>
<dbReference type="AlphaFoldDB" id="A0A366H158"/>
<evidence type="ECO:0000313" key="5">
    <source>
        <dbReference type="Proteomes" id="UP000253628"/>
    </source>
</evidence>
<proteinExistence type="predicted"/>